<dbReference type="PANTHER" id="PTHR36607:SF20">
    <property type="entry name" value="AMINOTRANSFERASE-LIKE PLANT MOBILE DOMAIN-CONTAINING PROTEIN"/>
    <property type="match status" value="1"/>
</dbReference>
<feature type="region of interest" description="Disordered" evidence="2">
    <location>
        <begin position="581"/>
        <end position="615"/>
    </location>
</feature>
<evidence type="ECO:0000313" key="5">
    <source>
        <dbReference type="Proteomes" id="UP000825729"/>
    </source>
</evidence>
<proteinExistence type="predicted"/>
<comment type="caution">
    <text evidence="4">The sequence shown here is derived from an EMBL/GenBank/DDBJ whole genome shotgun (WGS) entry which is preliminary data.</text>
</comment>
<organism evidence="4 5">
    <name type="scientific">Aristolochia fimbriata</name>
    <name type="common">White veined hardy Dutchman's pipe vine</name>
    <dbReference type="NCBI Taxonomy" id="158543"/>
    <lineage>
        <taxon>Eukaryota</taxon>
        <taxon>Viridiplantae</taxon>
        <taxon>Streptophyta</taxon>
        <taxon>Embryophyta</taxon>
        <taxon>Tracheophyta</taxon>
        <taxon>Spermatophyta</taxon>
        <taxon>Magnoliopsida</taxon>
        <taxon>Magnoliidae</taxon>
        <taxon>Piperales</taxon>
        <taxon>Aristolochiaceae</taxon>
        <taxon>Aristolochia</taxon>
    </lineage>
</organism>
<dbReference type="PANTHER" id="PTHR36607">
    <property type="entry name" value="1,2-DIHYDROXY-3-KETO-5-METHYLTHIOPENTENE DIOXYGENASE 4"/>
    <property type="match status" value="1"/>
</dbReference>
<reference evidence="4 5" key="1">
    <citation type="submission" date="2021-07" db="EMBL/GenBank/DDBJ databases">
        <title>The Aristolochia fimbriata genome: insights into angiosperm evolution, floral development and chemical biosynthesis.</title>
        <authorList>
            <person name="Jiao Y."/>
        </authorList>
    </citation>
    <scope>NUCLEOTIDE SEQUENCE [LARGE SCALE GENOMIC DNA]</scope>
    <source>
        <strain evidence="4">IBCAS-2021</strain>
        <tissue evidence="4">Leaf</tissue>
    </source>
</reference>
<accession>A0AAV7EAI9</accession>
<protein>
    <recommendedName>
        <fullName evidence="3">Aminotransferase-like plant mobile domain-containing protein</fullName>
    </recommendedName>
</protein>
<dbReference type="Proteomes" id="UP000825729">
    <property type="component" value="Unassembled WGS sequence"/>
</dbReference>
<feature type="domain" description="Aminotransferase-like plant mobile" evidence="3">
    <location>
        <begin position="313"/>
        <end position="558"/>
    </location>
</feature>
<keyword evidence="5" id="KW-1185">Reference proteome</keyword>
<dbReference type="CDD" id="cd06503">
    <property type="entry name" value="ATP-synt_Fo_b"/>
    <property type="match status" value="1"/>
</dbReference>
<evidence type="ECO:0000256" key="1">
    <source>
        <dbReference type="SAM" id="Coils"/>
    </source>
</evidence>
<name>A0AAV7EAI9_ARIFI</name>
<gene>
    <name evidence="4" type="ORF">H6P81_016092</name>
</gene>
<keyword evidence="1" id="KW-0175">Coiled coil</keyword>
<dbReference type="InterPro" id="IPR019557">
    <property type="entry name" value="AminoTfrase-like_pln_mobile"/>
</dbReference>
<dbReference type="EMBL" id="JAINDJ010000006">
    <property type="protein sequence ID" value="KAG9444752.1"/>
    <property type="molecule type" value="Genomic_DNA"/>
</dbReference>
<evidence type="ECO:0000256" key="2">
    <source>
        <dbReference type="SAM" id="MobiDB-lite"/>
    </source>
</evidence>
<feature type="compositionally biased region" description="Basic residues" evidence="2">
    <location>
        <begin position="594"/>
        <end position="604"/>
    </location>
</feature>
<dbReference type="AlphaFoldDB" id="A0AAV7EAI9"/>
<evidence type="ECO:0000313" key="4">
    <source>
        <dbReference type="EMBL" id="KAG9444752.1"/>
    </source>
</evidence>
<sequence length="995" mass="110669">MALLQVALIGGLRAFDHTVIVGDETVQTLALYKEDDASHLTYCPSGESIFGGHAVNYPSPVDRSLPYGSLSRFLATGDHIFFLPCPGSSEDEAVAAGSGSLALQSALLVANRPPRTLQDRFMDREVIPTLPDAPMDAPIPFLYEWTTLLLGRCCRTLRDAGIYHGLWASIFQYNCDVSVRQTHWSPAKANSPLRYWIWTGFLDCLYLGHFYDEVSPTRADFTDVRSSALPYSCAAVCFGLITIYVGARVQRYICPFAWVEVLVPRREDNVVPVNDPWTAWYASYGKDMPPPREFSTTERDVFDFLRVTPGKEDEVHLAALLSVWLSRFVFRSTHDDIRPMVFKVASYMATGVRFALAGPTLACLYKGLGQAVAGWPSIVPWPYLYSWLAVYFHTHGEDLGGAHRPGMVAFGNPSLRRNFDEDQAHNLFRRLPVLVWNRYALGWNSVSALVDEPKLKRPLPKAAYESLLSVRCCFLTARRSLRYFIEPYNPTRFARQFGYCQDLPGEFKTNRREVTSLSELMNLWRASVIRPCGRLDLPLPGEPTRDPGVTLAYYNWWKEHMSPHFEVNPLGLLPAVSAVGDSEEDEDYDSDRSHPRKRRPKGRKQVVASSVKKKRAPLTVLNDASTSMKKKPRKEVPLVSFPPSPPTFLPSIPEIEPPTSSSARAPSSRDCSDFVFLGKHRSSSEKSCRGYRGVEEPPAEIAPILTQPEALPISREEAPTPVIEAPAIEAGIEVVQEEVPIEEVFETVLAPEEVALEVVPSEPAVEGAPIVQNSAILPTSSSLTSSQTPSQQLLSYVEGLMLQAWKDKIAPRMVSPGAVRDGPLLADAEFIVGRLQEVSHDVTSPAGFTLKSCRSLARWRVQLERRQVAFPGIGGVWSCWESLGILSSKLEDAEITLSEVAEELSEAKDDEEDARERLELAKEQLQSAETKVVYLTTQAEQIQESVRDLKKAVVAAEQMVAEIIARPTLSATEEAALLSLRADFAEAQQEIAKDL</sequence>
<dbReference type="Pfam" id="PF10536">
    <property type="entry name" value="PMD"/>
    <property type="match status" value="1"/>
</dbReference>
<evidence type="ECO:0000259" key="3">
    <source>
        <dbReference type="Pfam" id="PF10536"/>
    </source>
</evidence>
<feature type="coiled-coil region" evidence="1">
    <location>
        <begin position="890"/>
        <end position="959"/>
    </location>
</feature>